<reference evidence="7" key="2">
    <citation type="submission" date="2019-06" db="EMBL/GenBank/DDBJ databases">
        <title>Genomics analysis of Aphanomyces spp. identifies a new class of oomycete effector associated with host adaptation.</title>
        <authorList>
            <person name="Gaulin E."/>
        </authorList>
    </citation>
    <scope>NUCLEOTIDE SEQUENCE</scope>
    <source>
        <strain evidence="7">CBS 578.67</strain>
    </source>
</reference>
<evidence type="ECO:0000313" key="7">
    <source>
        <dbReference type="EMBL" id="KAF0682807.1"/>
    </source>
</evidence>
<dbReference type="AlphaFoldDB" id="A0A485LT56"/>
<dbReference type="Pfam" id="PF12796">
    <property type="entry name" value="Ank_2"/>
    <property type="match status" value="2"/>
</dbReference>
<dbReference type="OrthoDB" id="194358at2759"/>
<dbReference type="Pfam" id="PF03221">
    <property type="entry name" value="HTH_Tnp_Tc5"/>
    <property type="match status" value="1"/>
</dbReference>
<keyword evidence="2 4" id="KW-0040">ANK repeat</keyword>
<dbReference type="PROSITE" id="PS50088">
    <property type="entry name" value="ANK_REPEAT"/>
    <property type="match status" value="4"/>
</dbReference>
<keyword evidence="1" id="KW-0677">Repeat</keyword>
<feature type="repeat" description="ANK" evidence="4">
    <location>
        <begin position="345"/>
        <end position="377"/>
    </location>
</feature>
<evidence type="ECO:0000256" key="4">
    <source>
        <dbReference type="PROSITE-ProRule" id="PRU00023"/>
    </source>
</evidence>
<feature type="domain" description="HTH CENPB-type" evidence="6">
    <location>
        <begin position="112"/>
        <end position="184"/>
    </location>
</feature>
<dbReference type="SUPFAM" id="SSF46689">
    <property type="entry name" value="Homeodomain-like"/>
    <property type="match status" value="1"/>
</dbReference>
<dbReference type="InterPro" id="IPR036770">
    <property type="entry name" value="Ankyrin_rpt-contain_sf"/>
</dbReference>
<sequence>MMADDGKPLSVQCDAEELTHLSAEDILESPPTRKRKGGGPRLTDAQRMEILQAIESSVDSQVDNKNLLKPKVPTKRLAEEYGVTPAAIRKLVKQKDKFLTRFATGREDVRQTRRRGGDASKVDFERELYRWICGLRARNVTIVPSYIQQRALVTAKKYPNMEKFQASWGWYYRFCSRYNVTGTTTTAPAVSPAAGGHSDSMLALDDPSTDGSLLAHIDMPLLDGPLGAAASGTKLTPRVTRKQEMSDDKAYIDAAKMGDIGVVQTCLLKGIFIDSVDETGCTALVLATKGGHVNVMKFLVEHGAKPDATDENGSTVLVLAVKLGSFNAVKVCLEASARVDATDPNLKTPLILATELGDLKSVKLLLKFGANIEATDEDDGTALIAAVKFGQRDIVEFLLKKGANKDARHIDGSTPLELAQSLGHTDLAAFSAL</sequence>
<evidence type="ECO:0000256" key="5">
    <source>
        <dbReference type="SAM" id="MobiDB-lite"/>
    </source>
</evidence>
<dbReference type="EMBL" id="VJMH01007483">
    <property type="protein sequence ID" value="KAF0682807.1"/>
    <property type="molecule type" value="Genomic_DNA"/>
</dbReference>
<dbReference type="EMBL" id="CAADRA010007509">
    <property type="protein sequence ID" value="VFU01737.1"/>
    <property type="molecule type" value="Genomic_DNA"/>
</dbReference>
<dbReference type="Gene3D" id="1.25.40.20">
    <property type="entry name" value="Ankyrin repeat-containing domain"/>
    <property type="match status" value="1"/>
</dbReference>
<dbReference type="InterPro" id="IPR006600">
    <property type="entry name" value="HTH_CenpB_DNA-bd_dom"/>
</dbReference>
<keyword evidence="9" id="KW-1185">Reference proteome</keyword>
<dbReference type="Gene3D" id="1.10.10.60">
    <property type="entry name" value="Homeodomain-like"/>
    <property type="match status" value="2"/>
</dbReference>
<evidence type="ECO:0000313" key="9">
    <source>
        <dbReference type="Proteomes" id="UP000332933"/>
    </source>
</evidence>
<dbReference type="GO" id="GO:0003677">
    <property type="term" value="F:DNA binding"/>
    <property type="evidence" value="ECO:0007669"/>
    <property type="project" value="UniProtKB-KW"/>
</dbReference>
<gene>
    <name evidence="8" type="primary">Aste57867_25106</name>
    <name evidence="7" type="ORF">As57867_025028</name>
    <name evidence="8" type="ORF">ASTE57867_25106</name>
</gene>
<protein>
    <submittedName>
        <fullName evidence="8">Aste57867_25106 protein</fullName>
    </submittedName>
</protein>
<dbReference type="SUPFAM" id="SSF48403">
    <property type="entry name" value="Ankyrin repeat"/>
    <property type="match status" value="1"/>
</dbReference>
<proteinExistence type="predicted"/>
<evidence type="ECO:0000256" key="1">
    <source>
        <dbReference type="ARBA" id="ARBA00022737"/>
    </source>
</evidence>
<feature type="region of interest" description="Disordered" evidence="5">
    <location>
        <begin position="21"/>
        <end position="42"/>
    </location>
</feature>
<keyword evidence="3" id="KW-0238">DNA-binding</keyword>
<feature type="repeat" description="ANK" evidence="4">
    <location>
        <begin position="378"/>
        <end position="410"/>
    </location>
</feature>
<dbReference type="InterPro" id="IPR009057">
    <property type="entry name" value="Homeodomain-like_sf"/>
</dbReference>
<organism evidence="8 9">
    <name type="scientific">Aphanomyces stellatus</name>
    <dbReference type="NCBI Taxonomy" id="120398"/>
    <lineage>
        <taxon>Eukaryota</taxon>
        <taxon>Sar</taxon>
        <taxon>Stramenopiles</taxon>
        <taxon>Oomycota</taxon>
        <taxon>Saprolegniomycetes</taxon>
        <taxon>Saprolegniales</taxon>
        <taxon>Verrucalvaceae</taxon>
        <taxon>Aphanomyces</taxon>
    </lineage>
</organism>
<name>A0A485LT56_9STRA</name>
<dbReference type="PANTHER" id="PTHR24171">
    <property type="entry name" value="ANKYRIN REPEAT DOMAIN-CONTAINING PROTEIN 39-RELATED"/>
    <property type="match status" value="1"/>
</dbReference>
<reference evidence="8 9" key="1">
    <citation type="submission" date="2019-03" db="EMBL/GenBank/DDBJ databases">
        <authorList>
            <person name="Gaulin E."/>
            <person name="Dumas B."/>
        </authorList>
    </citation>
    <scope>NUCLEOTIDE SEQUENCE [LARGE SCALE GENOMIC DNA]</scope>
    <source>
        <strain evidence="8">CBS 568.67</strain>
    </source>
</reference>
<evidence type="ECO:0000256" key="3">
    <source>
        <dbReference type="ARBA" id="ARBA00023125"/>
    </source>
</evidence>
<dbReference type="PROSITE" id="PS50297">
    <property type="entry name" value="ANK_REP_REGION"/>
    <property type="match status" value="3"/>
</dbReference>
<dbReference type="InterPro" id="IPR002110">
    <property type="entry name" value="Ankyrin_rpt"/>
</dbReference>
<accession>A0A485LT56</accession>
<feature type="repeat" description="ANK" evidence="4">
    <location>
        <begin position="312"/>
        <end position="344"/>
    </location>
</feature>
<evidence type="ECO:0000313" key="8">
    <source>
        <dbReference type="EMBL" id="VFU01737.1"/>
    </source>
</evidence>
<dbReference type="Proteomes" id="UP000332933">
    <property type="component" value="Unassembled WGS sequence"/>
</dbReference>
<dbReference type="PROSITE" id="PS51253">
    <property type="entry name" value="HTH_CENPB"/>
    <property type="match status" value="1"/>
</dbReference>
<evidence type="ECO:0000259" key="6">
    <source>
        <dbReference type="PROSITE" id="PS51253"/>
    </source>
</evidence>
<feature type="repeat" description="ANK" evidence="4">
    <location>
        <begin position="279"/>
        <end position="311"/>
    </location>
</feature>
<dbReference type="SMART" id="SM00248">
    <property type="entry name" value="ANK"/>
    <property type="match status" value="4"/>
</dbReference>
<evidence type="ECO:0000256" key="2">
    <source>
        <dbReference type="ARBA" id="ARBA00023043"/>
    </source>
</evidence>